<name>A0ABU5DUN0_9PROT</name>
<dbReference type="Gene3D" id="2.80.10.50">
    <property type="match status" value="1"/>
</dbReference>
<reference evidence="1 2" key="1">
    <citation type="journal article" date="2013" name="Antonie Van Leeuwenhoek">
        <title>Dongia rigui sp. nov., isolated from freshwater of a large wetland in Korea.</title>
        <authorList>
            <person name="Baik K.S."/>
            <person name="Hwang Y.M."/>
            <person name="Choi J.S."/>
            <person name="Kwon J."/>
            <person name="Seong C.N."/>
        </authorList>
    </citation>
    <scope>NUCLEOTIDE SEQUENCE [LARGE SCALE GENOMIC DNA]</scope>
    <source>
        <strain evidence="1 2">04SU4-P</strain>
    </source>
</reference>
<evidence type="ECO:0000313" key="1">
    <source>
        <dbReference type="EMBL" id="MDY0871020.1"/>
    </source>
</evidence>
<sequence>MRSFLKRVGLACGVAAGLLVSFEFIMPAFALPAGYFHLRGSVHDDYLGGALRAWDAVDKDQRVSGYVRLNATTFAKDSQLWQEIFPRNGTIDVIRIRNKLTGQCLGMPQDNTGQAVLRPCSDPITLWQKIPFPGNRVVFRRSESVVGPFLDDFIDCLAKDKRWPGKLLVLPCNDGFTPEMTWEAYISG</sequence>
<organism evidence="1 2">
    <name type="scientific">Dongia rigui</name>
    <dbReference type="NCBI Taxonomy" id="940149"/>
    <lineage>
        <taxon>Bacteria</taxon>
        <taxon>Pseudomonadati</taxon>
        <taxon>Pseudomonadota</taxon>
        <taxon>Alphaproteobacteria</taxon>
        <taxon>Rhodospirillales</taxon>
        <taxon>Dongiaceae</taxon>
        <taxon>Dongia</taxon>
    </lineage>
</organism>
<proteinExistence type="predicted"/>
<comment type="caution">
    <text evidence="1">The sequence shown here is derived from an EMBL/GenBank/DDBJ whole genome shotgun (WGS) entry which is preliminary data.</text>
</comment>
<protein>
    <recommendedName>
        <fullName evidence="3">Ricin B lectin domain-containing protein</fullName>
    </recommendedName>
</protein>
<dbReference type="RefSeq" id="WP_320499389.1">
    <property type="nucleotide sequence ID" value="NZ_JAXCLX010000001.1"/>
</dbReference>
<dbReference type="Proteomes" id="UP001271769">
    <property type="component" value="Unassembled WGS sequence"/>
</dbReference>
<dbReference type="EMBL" id="JAXCLX010000001">
    <property type="protein sequence ID" value="MDY0871020.1"/>
    <property type="molecule type" value="Genomic_DNA"/>
</dbReference>
<evidence type="ECO:0000313" key="2">
    <source>
        <dbReference type="Proteomes" id="UP001271769"/>
    </source>
</evidence>
<gene>
    <name evidence="1" type="ORF">SMD31_03775</name>
</gene>
<accession>A0ABU5DUN0</accession>
<evidence type="ECO:0008006" key="3">
    <source>
        <dbReference type="Google" id="ProtNLM"/>
    </source>
</evidence>
<keyword evidence="2" id="KW-1185">Reference proteome</keyword>